<feature type="region of interest" description="Disordered" evidence="1">
    <location>
        <begin position="310"/>
        <end position="346"/>
    </location>
</feature>
<dbReference type="GO" id="GO:0003921">
    <property type="term" value="F:GMP synthase activity"/>
    <property type="evidence" value="ECO:0007669"/>
    <property type="project" value="TreeGrafter"/>
</dbReference>
<organism evidence="2 3">
    <name type="scientific">Spirodela intermedia</name>
    <name type="common">Intermediate duckweed</name>
    <dbReference type="NCBI Taxonomy" id="51605"/>
    <lineage>
        <taxon>Eukaryota</taxon>
        <taxon>Viridiplantae</taxon>
        <taxon>Streptophyta</taxon>
        <taxon>Embryophyta</taxon>
        <taxon>Tracheophyta</taxon>
        <taxon>Spermatophyta</taxon>
        <taxon>Magnoliopsida</taxon>
        <taxon>Liliopsida</taxon>
        <taxon>Araceae</taxon>
        <taxon>Lemnoideae</taxon>
        <taxon>Spirodela</taxon>
    </lineage>
</organism>
<dbReference type="Proteomes" id="UP000663760">
    <property type="component" value="Chromosome 16"/>
</dbReference>
<dbReference type="PANTHER" id="PTHR11922">
    <property type="entry name" value="GMP SYNTHASE-RELATED"/>
    <property type="match status" value="1"/>
</dbReference>
<gene>
    <name evidence="2" type="ORF">SI8410_16020384</name>
</gene>
<name>A0A7I8LJ55_SPIIN</name>
<evidence type="ECO:0000256" key="1">
    <source>
        <dbReference type="SAM" id="MobiDB-lite"/>
    </source>
</evidence>
<evidence type="ECO:0000313" key="2">
    <source>
        <dbReference type="EMBL" id="CAA7409706.1"/>
    </source>
</evidence>
<reference evidence="2" key="1">
    <citation type="submission" date="2020-02" db="EMBL/GenBank/DDBJ databases">
        <authorList>
            <person name="Scholz U."/>
            <person name="Mascher M."/>
            <person name="Fiebig A."/>
        </authorList>
    </citation>
    <scope>NUCLEOTIDE SEQUENCE</scope>
</reference>
<keyword evidence="3" id="KW-1185">Reference proteome</keyword>
<protein>
    <submittedName>
        <fullName evidence="2">Uncharacterized protein</fullName>
    </submittedName>
</protein>
<dbReference type="OrthoDB" id="2013632at2759"/>
<accession>A0A7I8LJ55</accession>
<evidence type="ECO:0000313" key="3">
    <source>
        <dbReference type="Proteomes" id="UP000663760"/>
    </source>
</evidence>
<sequence length="381" mass="42927">MRPQRKEQAFEMTIRENAFPEDTQWSEGEARVMKEFWTQLVQVLSPDIIFIADPEGTIIGGSSVVPQFLGQSTAEMRLVGALREVLTGGHLGFEEVQGVLKDVLPLEETDRELKAYCLAFDGEPETSLLHGVDWMPPKGVVREEQMLKFMGSNTHLSPLQAKKLLNDENVGLAYVSQREACPSLDAYICSSTLEDHLSKSPLIWEKKNHFHKPRCPPSPLRLPSTLLFSSIPLALHREHVYLVYHERYPSRLRPSFRRRHAGQPLPGSDRQASASFTDGFRERSHRGIPLSIRLHTSSDRVVKTTSLPFLMEEEEKGTPTAPRSIQQNDSEDSTGDQIPHPGDGFPRVALQETLQIHADNLYAVRKEGIGEREREMGAFSA</sequence>
<dbReference type="AlphaFoldDB" id="A0A7I8LJ55"/>
<feature type="region of interest" description="Disordered" evidence="1">
    <location>
        <begin position="255"/>
        <end position="274"/>
    </location>
</feature>
<dbReference type="EMBL" id="LR746279">
    <property type="protein sequence ID" value="CAA7409706.1"/>
    <property type="molecule type" value="Genomic_DNA"/>
</dbReference>
<proteinExistence type="predicted"/>
<dbReference type="GO" id="GO:0005829">
    <property type="term" value="C:cytosol"/>
    <property type="evidence" value="ECO:0007669"/>
    <property type="project" value="TreeGrafter"/>
</dbReference>
<dbReference type="PANTHER" id="PTHR11922:SF1">
    <property type="entry name" value="ANTHRANILATE PHOSPHORIBOSYLTRANSFERASE"/>
    <property type="match status" value="1"/>
</dbReference>